<feature type="compositionally biased region" description="Low complexity" evidence="1">
    <location>
        <begin position="150"/>
        <end position="166"/>
    </location>
</feature>
<feature type="compositionally biased region" description="Basic and acidic residues" evidence="1">
    <location>
        <begin position="168"/>
        <end position="182"/>
    </location>
</feature>
<dbReference type="AlphaFoldDB" id="A0A429YUJ6"/>
<dbReference type="EMBL" id="RWKW01000064">
    <property type="protein sequence ID" value="RST85118.1"/>
    <property type="molecule type" value="Genomic_DNA"/>
</dbReference>
<feature type="region of interest" description="Disordered" evidence="1">
    <location>
        <begin position="61"/>
        <end position="85"/>
    </location>
</feature>
<accession>A0A429YUJ6</accession>
<evidence type="ECO:0000256" key="1">
    <source>
        <dbReference type="SAM" id="MobiDB-lite"/>
    </source>
</evidence>
<sequence>MAIGLLAAQQAQAGSFVMLGGEPAASSPSVVMLGRPVARAFPADRQAAPSPDRSIETSALRTTLDESSEAGAAIPPPPDPEPLDVVVWPPVLSRSMMAFGEPRPARPRTVATASRAPFSLPAVFRAGLAGDAFTSTQTPARAAVQEERPLAPSAAAGSAAQPDTPALTERREPQPSRRDRPPAPEAPPSVPATPPPTMRLR</sequence>
<feature type="region of interest" description="Disordered" evidence="1">
    <location>
        <begin position="137"/>
        <end position="201"/>
    </location>
</feature>
<proteinExistence type="predicted"/>
<organism evidence="2 3">
    <name type="scientific">Aquibium carbonis</name>
    <dbReference type="NCBI Taxonomy" id="2495581"/>
    <lineage>
        <taxon>Bacteria</taxon>
        <taxon>Pseudomonadati</taxon>
        <taxon>Pseudomonadota</taxon>
        <taxon>Alphaproteobacteria</taxon>
        <taxon>Hyphomicrobiales</taxon>
        <taxon>Phyllobacteriaceae</taxon>
        <taxon>Aquibium</taxon>
    </lineage>
</organism>
<dbReference type="Proteomes" id="UP000278398">
    <property type="component" value="Unassembled WGS sequence"/>
</dbReference>
<gene>
    <name evidence="2" type="ORF">EJC49_17135</name>
</gene>
<evidence type="ECO:0000313" key="3">
    <source>
        <dbReference type="Proteomes" id="UP000278398"/>
    </source>
</evidence>
<keyword evidence="3" id="KW-1185">Reference proteome</keyword>
<evidence type="ECO:0000313" key="2">
    <source>
        <dbReference type="EMBL" id="RST85118.1"/>
    </source>
</evidence>
<feature type="compositionally biased region" description="Pro residues" evidence="1">
    <location>
        <begin position="183"/>
        <end position="201"/>
    </location>
</feature>
<reference evidence="2 3" key="1">
    <citation type="submission" date="2018-12" db="EMBL/GenBank/DDBJ databases">
        <title>Mesorhizobium carbonis sp. nov., isolated from coal mine water.</title>
        <authorList>
            <person name="Xin W."/>
            <person name="Xu Z."/>
            <person name="Xiang F."/>
            <person name="Zhang J."/>
            <person name="Xi L."/>
            <person name="Liu J."/>
        </authorList>
    </citation>
    <scope>NUCLEOTIDE SEQUENCE [LARGE SCALE GENOMIC DNA]</scope>
    <source>
        <strain evidence="2 3">B2.3</strain>
    </source>
</reference>
<protein>
    <submittedName>
        <fullName evidence="2">Uncharacterized protein</fullName>
    </submittedName>
</protein>
<name>A0A429YUJ6_9HYPH</name>
<dbReference type="RefSeq" id="WP_126701159.1">
    <property type="nucleotide sequence ID" value="NZ_RWKW01000064.1"/>
</dbReference>
<comment type="caution">
    <text evidence="2">The sequence shown here is derived from an EMBL/GenBank/DDBJ whole genome shotgun (WGS) entry which is preliminary data.</text>
</comment>